<keyword evidence="8" id="KW-1185">Reference proteome</keyword>
<dbReference type="InterPro" id="IPR005829">
    <property type="entry name" value="Sugar_transporter_CS"/>
</dbReference>
<feature type="compositionally biased region" description="Polar residues" evidence="5">
    <location>
        <begin position="375"/>
        <end position="392"/>
    </location>
</feature>
<feature type="transmembrane region" description="Helical" evidence="6">
    <location>
        <begin position="601"/>
        <end position="620"/>
    </location>
</feature>
<evidence type="ECO:0000256" key="1">
    <source>
        <dbReference type="ARBA" id="ARBA00004141"/>
    </source>
</evidence>
<dbReference type="InterPro" id="IPR050549">
    <property type="entry name" value="MFS_Trehalose_Transporter"/>
</dbReference>
<feature type="transmembrane region" description="Helical" evidence="6">
    <location>
        <begin position="111"/>
        <end position="131"/>
    </location>
</feature>
<evidence type="ECO:0000256" key="4">
    <source>
        <dbReference type="ARBA" id="ARBA00023136"/>
    </source>
</evidence>
<keyword evidence="4 6" id="KW-0472">Membrane</keyword>
<sequence>MSQRSTIRRRSFESENIYSAPSSVVRESPIPIDPVWRQCLAAGIATLTMVIVGTVYGWTKTSLDHLTSGTTDMPLTLTHDEYSWIVSLTVPGSIIGSLVGALLADRCGRKCCLLLCCTIFTLGWFIIYYATTVSSLYLARVIHGIGVGIAYTINPMFVSEIADIHIRGVLGSLISVNVYAGSMLTCVLGVWLTYESLLLVLAIGSFICILLNTYYPETPYFLVTKGKMKQADKSIAYYKGIVDPQIADIELRTLRAQARYDFYPQSRYALQEQSSSALQSESVFTVHSEFIREEHPQPTGEVRLQPSRELHSQSTSEIHRPSTSEIHRPSTSEIHRPSTSEIYRPSTSEIHLEPTSEMYRQSTSQVQPEPRSEMQEPSTSQIHRPSTSQTYRPSLIEVHRPPTSQIYRPPTSQIHRPSTSEIHRPSTSEIHRPSLSEALRSSTSEIHRPSTSEIHRSSLSEALRSSTSEIHPEPTSEIHAPTRSQLHLRSTRNLTTQASVRSRGSTDIHETDMDESKYSSLTKLELILQRSSRKALLIMLGLTMIQHLTGNPKATQYLETLLSQKSIVIHPYGATLVQIVCLISGAFTLSTVEFVGRRRLLFLSTTGSCLTLLILEVYQLLAEHKYDESDVSALPVVDLIINQIVFQIGLGTIPNVLLCELFPTKITGVVAAIILIFNCIVGFIMPKLYKVMTDDIGLELNYHIIVLSCFFAFMLVELWIPETKGKTFQEIEALLLGRKLNSSRVEVRSDDEMDTHNI</sequence>
<feature type="transmembrane region" description="Helical" evidence="6">
    <location>
        <begin position="197"/>
        <end position="215"/>
    </location>
</feature>
<accession>A0A9B2MPB2</accession>
<dbReference type="KEGG" id="bter:100649711"/>
<dbReference type="PANTHER" id="PTHR48021">
    <property type="match status" value="1"/>
</dbReference>
<gene>
    <name evidence="9" type="primary">LOC100649711</name>
</gene>
<comment type="subcellular location">
    <subcellularLocation>
        <location evidence="1">Membrane</location>
        <topology evidence="1">Multi-pass membrane protein</topology>
    </subcellularLocation>
</comment>
<dbReference type="PROSITE" id="PS50850">
    <property type="entry name" value="MFS"/>
    <property type="match status" value="1"/>
</dbReference>
<feature type="transmembrane region" description="Helical" evidence="6">
    <location>
        <begin position="700"/>
        <end position="720"/>
    </location>
</feature>
<evidence type="ECO:0000256" key="6">
    <source>
        <dbReference type="SAM" id="Phobius"/>
    </source>
</evidence>
<evidence type="ECO:0000259" key="7">
    <source>
        <dbReference type="PROSITE" id="PS50850"/>
    </source>
</evidence>
<feature type="transmembrane region" description="Helical" evidence="6">
    <location>
        <begin position="169"/>
        <end position="191"/>
    </location>
</feature>
<dbReference type="InterPro" id="IPR020846">
    <property type="entry name" value="MFS_dom"/>
</dbReference>
<dbReference type="RefSeq" id="XP_012171459.2">
    <property type="nucleotide sequence ID" value="XM_012316069.3"/>
</dbReference>
<feature type="compositionally biased region" description="Basic and acidic residues" evidence="5">
    <location>
        <begin position="445"/>
        <end position="458"/>
    </location>
</feature>
<proteinExistence type="predicted"/>
<evidence type="ECO:0000256" key="5">
    <source>
        <dbReference type="SAM" id="MobiDB-lite"/>
    </source>
</evidence>
<feature type="compositionally biased region" description="Low complexity" evidence="5">
    <location>
        <begin position="459"/>
        <end position="469"/>
    </location>
</feature>
<dbReference type="PANTHER" id="PTHR48021:SF46">
    <property type="entry name" value="MAJOR FACILITATOR SUPERFAMILY (MFS) PROFILE DOMAIN-CONTAINING PROTEIN"/>
    <property type="match status" value="1"/>
</dbReference>
<dbReference type="Proteomes" id="UP000835206">
    <property type="component" value="Chromosome 14"/>
</dbReference>
<dbReference type="GO" id="GO:0022857">
    <property type="term" value="F:transmembrane transporter activity"/>
    <property type="evidence" value="ECO:0007669"/>
    <property type="project" value="InterPro"/>
</dbReference>
<feature type="transmembrane region" description="Helical" evidence="6">
    <location>
        <begin position="640"/>
        <end position="659"/>
    </location>
</feature>
<dbReference type="OrthoDB" id="4142200at2759"/>
<evidence type="ECO:0000256" key="2">
    <source>
        <dbReference type="ARBA" id="ARBA00022692"/>
    </source>
</evidence>
<keyword evidence="3 6" id="KW-1133">Transmembrane helix</keyword>
<keyword evidence="2 6" id="KW-0812">Transmembrane</keyword>
<protein>
    <submittedName>
        <fullName evidence="9">Facilitated trehalose transporter Tret1 isoform X1</fullName>
    </submittedName>
</protein>
<dbReference type="InterPro" id="IPR036259">
    <property type="entry name" value="MFS_trans_sf"/>
</dbReference>
<dbReference type="GO" id="GO:0016020">
    <property type="term" value="C:membrane"/>
    <property type="evidence" value="ECO:0007669"/>
    <property type="project" value="UniProtKB-SubCell"/>
</dbReference>
<dbReference type="SUPFAM" id="SSF103473">
    <property type="entry name" value="MFS general substrate transporter"/>
    <property type="match status" value="1"/>
</dbReference>
<feature type="transmembrane region" description="Helical" evidence="6">
    <location>
        <begin position="39"/>
        <end position="58"/>
    </location>
</feature>
<feature type="transmembrane region" description="Helical" evidence="6">
    <location>
        <begin position="137"/>
        <end position="157"/>
    </location>
</feature>
<dbReference type="GeneID" id="100649711"/>
<feature type="domain" description="Major facilitator superfamily (MFS) profile" evidence="7">
    <location>
        <begin position="45"/>
        <end position="724"/>
    </location>
</feature>
<feature type="compositionally biased region" description="Polar residues" evidence="5">
    <location>
        <begin position="358"/>
        <end position="367"/>
    </location>
</feature>
<feature type="compositionally biased region" description="Polar residues" evidence="5">
    <location>
        <begin position="482"/>
        <end position="503"/>
    </location>
</feature>
<feature type="transmembrane region" description="Helical" evidence="6">
    <location>
        <begin position="666"/>
        <end position="685"/>
    </location>
</feature>
<evidence type="ECO:0000313" key="8">
    <source>
        <dbReference type="Proteomes" id="UP000835206"/>
    </source>
</evidence>
<name>A0A9B2MPB2_BOMTE</name>
<feature type="compositionally biased region" description="Polar residues" evidence="5">
    <location>
        <begin position="339"/>
        <end position="349"/>
    </location>
</feature>
<dbReference type="Pfam" id="PF00083">
    <property type="entry name" value="Sugar_tr"/>
    <property type="match status" value="2"/>
</dbReference>
<dbReference type="PROSITE" id="PS00217">
    <property type="entry name" value="SUGAR_TRANSPORT_2"/>
    <property type="match status" value="1"/>
</dbReference>
<evidence type="ECO:0000256" key="3">
    <source>
        <dbReference type="ARBA" id="ARBA00022989"/>
    </source>
</evidence>
<organism evidence="8 9">
    <name type="scientific">Bombus terrestris</name>
    <name type="common">Buff-tailed bumblebee</name>
    <name type="synonym">Apis terrestris</name>
    <dbReference type="NCBI Taxonomy" id="30195"/>
    <lineage>
        <taxon>Eukaryota</taxon>
        <taxon>Metazoa</taxon>
        <taxon>Ecdysozoa</taxon>
        <taxon>Arthropoda</taxon>
        <taxon>Hexapoda</taxon>
        <taxon>Insecta</taxon>
        <taxon>Pterygota</taxon>
        <taxon>Neoptera</taxon>
        <taxon>Endopterygota</taxon>
        <taxon>Hymenoptera</taxon>
        <taxon>Apocrita</taxon>
        <taxon>Aculeata</taxon>
        <taxon>Apoidea</taxon>
        <taxon>Anthophila</taxon>
        <taxon>Apidae</taxon>
        <taxon>Bombus</taxon>
        <taxon>Bombus</taxon>
    </lineage>
</organism>
<dbReference type="AlphaFoldDB" id="A0A9B2MPB2"/>
<feature type="transmembrane region" description="Helical" evidence="6">
    <location>
        <begin position="82"/>
        <end position="104"/>
    </location>
</feature>
<feature type="compositionally biased region" description="Polar residues" evidence="5">
    <location>
        <begin position="402"/>
        <end position="420"/>
    </location>
</feature>
<feature type="compositionally biased region" description="Basic and acidic residues" evidence="5">
    <location>
        <begin position="421"/>
        <end position="434"/>
    </location>
</feature>
<evidence type="ECO:0000313" key="9">
    <source>
        <dbReference type="RefSeq" id="XP_012171459.2"/>
    </source>
</evidence>
<dbReference type="InterPro" id="IPR005828">
    <property type="entry name" value="MFS_sugar_transport-like"/>
</dbReference>
<dbReference type="Gene3D" id="1.20.1250.20">
    <property type="entry name" value="MFS general substrate transporter like domains"/>
    <property type="match status" value="2"/>
</dbReference>
<reference evidence="9" key="1">
    <citation type="submission" date="2025-08" db="UniProtKB">
        <authorList>
            <consortium name="RefSeq"/>
        </authorList>
    </citation>
    <scope>IDENTIFICATION</scope>
</reference>
<feature type="region of interest" description="Disordered" evidence="5">
    <location>
        <begin position="291"/>
        <end position="511"/>
    </location>
</feature>
<feature type="compositionally biased region" description="Basic and acidic residues" evidence="5">
    <location>
        <begin position="306"/>
        <end position="338"/>
    </location>
</feature>